<name>A0A1B6MG56_9HEMI</name>
<protein>
    <submittedName>
        <fullName evidence="2">Uncharacterized protein</fullName>
    </submittedName>
</protein>
<dbReference type="EMBL" id="GEBQ01005037">
    <property type="protein sequence ID" value="JAT34940.1"/>
    <property type="molecule type" value="Transcribed_RNA"/>
</dbReference>
<feature type="compositionally biased region" description="Acidic residues" evidence="1">
    <location>
        <begin position="115"/>
        <end position="138"/>
    </location>
</feature>
<sequence>MSSQRGNVSRTRPQKHKNSRVFKNNLHDKSKKTQIINSITVTDTCNRCKAIIEWKIKYKKYKQLKSAKTCIKCSNKTVKQSYHTICGLCVKNLKVCAKCGTNDFNNNNSTSLPKEEDECSNQDSGLSDEDSECGSDSS</sequence>
<dbReference type="Pfam" id="PF10217">
    <property type="entry name" value="DUF2039"/>
    <property type="match status" value="1"/>
</dbReference>
<organism evidence="2">
    <name type="scientific">Graphocephala atropunctata</name>
    <dbReference type="NCBI Taxonomy" id="36148"/>
    <lineage>
        <taxon>Eukaryota</taxon>
        <taxon>Metazoa</taxon>
        <taxon>Ecdysozoa</taxon>
        <taxon>Arthropoda</taxon>
        <taxon>Hexapoda</taxon>
        <taxon>Insecta</taxon>
        <taxon>Pterygota</taxon>
        <taxon>Neoptera</taxon>
        <taxon>Paraneoptera</taxon>
        <taxon>Hemiptera</taxon>
        <taxon>Auchenorrhyncha</taxon>
        <taxon>Membracoidea</taxon>
        <taxon>Cicadellidae</taxon>
        <taxon>Cicadellinae</taxon>
        <taxon>Cicadellini</taxon>
        <taxon>Graphocephala</taxon>
    </lineage>
</organism>
<reference evidence="2" key="1">
    <citation type="submission" date="2015-11" db="EMBL/GenBank/DDBJ databases">
        <title>De novo transcriptome assembly of four potential Pierce s Disease insect vectors from Arizona vineyards.</title>
        <authorList>
            <person name="Tassone E.E."/>
        </authorList>
    </citation>
    <scope>NUCLEOTIDE SEQUENCE</scope>
</reference>
<dbReference type="PANTHER" id="PTHR22876">
    <property type="entry name" value="ZGC:101016"/>
    <property type="match status" value="1"/>
</dbReference>
<feature type="region of interest" description="Disordered" evidence="1">
    <location>
        <begin position="104"/>
        <end position="138"/>
    </location>
</feature>
<dbReference type="PANTHER" id="PTHR22876:SF5">
    <property type="entry name" value="CHROMOSOME 9 OPEN READING FRAME 85"/>
    <property type="match status" value="1"/>
</dbReference>
<gene>
    <name evidence="2" type="ORF">g.5803</name>
</gene>
<feature type="compositionally biased region" description="Polar residues" evidence="1">
    <location>
        <begin position="1"/>
        <end position="11"/>
    </location>
</feature>
<evidence type="ECO:0000256" key="1">
    <source>
        <dbReference type="SAM" id="MobiDB-lite"/>
    </source>
</evidence>
<proteinExistence type="predicted"/>
<evidence type="ECO:0000313" key="2">
    <source>
        <dbReference type="EMBL" id="JAT34940.1"/>
    </source>
</evidence>
<accession>A0A1B6MG56</accession>
<feature type="region of interest" description="Disordered" evidence="1">
    <location>
        <begin position="1"/>
        <end position="27"/>
    </location>
</feature>
<dbReference type="InterPro" id="IPR019351">
    <property type="entry name" value="DUF2039"/>
</dbReference>
<dbReference type="AlphaFoldDB" id="A0A1B6MG56"/>